<reference evidence="1 2" key="1">
    <citation type="journal article" date="2018" name="Sci. Rep.">
        <title>Genomic signatures of local adaptation to the degree of environmental predictability in rotifers.</title>
        <authorList>
            <person name="Franch-Gras L."/>
            <person name="Hahn C."/>
            <person name="Garcia-Roger E.M."/>
            <person name="Carmona M.J."/>
            <person name="Serra M."/>
            <person name="Gomez A."/>
        </authorList>
    </citation>
    <scope>NUCLEOTIDE SEQUENCE [LARGE SCALE GENOMIC DNA]</scope>
    <source>
        <strain evidence="1">HYR1</strain>
    </source>
</reference>
<gene>
    <name evidence="1" type="ORF">BpHYR1_043969</name>
</gene>
<proteinExistence type="predicted"/>
<evidence type="ECO:0000313" key="1">
    <source>
        <dbReference type="EMBL" id="RNA29545.1"/>
    </source>
</evidence>
<evidence type="ECO:0000313" key="2">
    <source>
        <dbReference type="Proteomes" id="UP000276133"/>
    </source>
</evidence>
<dbReference type="Proteomes" id="UP000276133">
    <property type="component" value="Unassembled WGS sequence"/>
</dbReference>
<protein>
    <submittedName>
        <fullName evidence="1">Uncharacterized protein</fullName>
    </submittedName>
</protein>
<accession>A0A3M7S1P7</accession>
<organism evidence="1 2">
    <name type="scientific">Brachionus plicatilis</name>
    <name type="common">Marine rotifer</name>
    <name type="synonym">Brachionus muelleri</name>
    <dbReference type="NCBI Taxonomy" id="10195"/>
    <lineage>
        <taxon>Eukaryota</taxon>
        <taxon>Metazoa</taxon>
        <taxon>Spiralia</taxon>
        <taxon>Gnathifera</taxon>
        <taxon>Rotifera</taxon>
        <taxon>Eurotatoria</taxon>
        <taxon>Monogononta</taxon>
        <taxon>Pseudotrocha</taxon>
        <taxon>Ploima</taxon>
        <taxon>Brachionidae</taxon>
        <taxon>Brachionus</taxon>
    </lineage>
</organism>
<comment type="caution">
    <text evidence="1">The sequence shown here is derived from an EMBL/GenBank/DDBJ whole genome shotgun (WGS) entry which is preliminary data.</text>
</comment>
<dbReference type="AlphaFoldDB" id="A0A3M7S1P7"/>
<dbReference type="OrthoDB" id="9971200at2759"/>
<name>A0A3M7S1P7_BRAPC</name>
<dbReference type="EMBL" id="REGN01002202">
    <property type="protein sequence ID" value="RNA29545.1"/>
    <property type="molecule type" value="Genomic_DNA"/>
</dbReference>
<sequence>MSDKEKTLSDISKRKLDKQFKNRELPICPKCGNNESMIPSVRGKPSEDLYLYSKLGHVKLSGCCETILEKNKRSKDLLLKSEFKILVNILHITN</sequence>
<keyword evidence="2" id="KW-1185">Reference proteome</keyword>